<feature type="transmembrane region" description="Helical" evidence="5">
    <location>
        <begin position="21"/>
        <end position="38"/>
    </location>
</feature>
<dbReference type="Proteomes" id="UP000252249">
    <property type="component" value="Unassembled WGS sequence"/>
</dbReference>
<keyword evidence="3 5" id="KW-1133">Transmembrane helix</keyword>
<evidence type="ECO:0000256" key="2">
    <source>
        <dbReference type="ARBA" id="ARBA00022692"/>
    </source>
</evidence>
<evidence type="ECO:0000313" key="6">
    <source>
        <dbReference type="EMBL" id="RCU56760.1"/>
    </source>
</evidence>
<keyword evidence="2 5" id="KW-0812">Transmembrane</keyword>
<dbReference type="AlphaFoldDB" id="A0A368P3A9"/>
<evidence type="ECO:0000256" key="3">
    <source>
        <dbReference type="ARBA" id="ARBA00022989"/>
    </source>
</evidence>
<sequence length="148" mass="16816">MISNNQKNIATFIHLSTFSRFVIPFGNIIGPLLLWIINKDKSEFIDNHGKQALNFQLSIILYTFLFGLLCIPLIAFNVLSYIDIVNIEAFNSLNINLEAPSPILFFIILMVFLAAIAFIIELIFIINASLTANKGEAYKYPFTIHFLK</sequence>
<comment type="caution">
    <text evidence="6">The sequence shown here is derived from an EMBL/GenBank/DDBJ whole genome shotgun (WGS) entry which is preliminary data.</text>
</comment>
<feature type="transmembrane region" description="Helical" evidence="5">
    <location>
        <begin position="59"/>
        <end position="82"/>
    </location>
</feature>
<gene>
    <name evidence="6" type="ORF">DU428_10405</name>
</gene>
<keyword evidence="7" id="KW-1185">Reference proteome</keyword>
<proteinExistence type="predicted"/>
<dbReference type="RefSeq" id="WP_072350801.1">
    <property type="nucleotide sequence ID" value="NZ_JAWVXR010000004.1"/>
</dbReference>
<organism evidence="6 7">
    <name type="scientific">Oceanihabitans sediminis</name>
    <dbReference type="NCBI Taxonomy" id="1812012"/>
    <lineage>
        <taxon>Bacteria</taxon>
        <taxon>Pseudomonadati</taxon>
        <taxon>Bacteroidota</taxon>
        <taxon>Flavobacteriia</taxon>
        <taxon>Flavobacteriales</taxon>
        <taxon>Flavobacteriaceae</taxon>
        <taxon>Oceanihabitans</taxon>
    </lineage>
</organism>
<evidence type="ECO:0000313" key="7">
    <source>
        <dbReference type="Proteomes" id="UP000252249"/>
    </source>
</evidence>
<keyword evidence="4 5" id="KW-0472">Membrane</keyword>
<dbReference type="OrthoDB" id="9808930at2"/>
<evidence type="ECO:0000256" key="1">
    <source>
        <dbReference type="ARBA" id="ARBA00004141"/>
    </source>
</evidence>
<evidence type="ECO:0000256" key="5">
    <source>
        <dbReference type="SAM" id="Phobius"/>
    </source>
</evidence>
<feature type="transmembrane region" description="Helical" evidence="5">
    <location>
        <begin position="102"/>
        <end position="126"/>
    </location>
</feature>
<protein>
    <submittedName>
        <fullName evidence="6">DUF4870 domain-containing protein</fullName>
    </submittedName>
</protein>
<dbReference type="InterPro" id="IPR019109">
    <property type="entry name" value="MamF_MmsF"/>
</dbReference>
<name>A0A368P3A9_9FLAO</name>
<comment type="subcellular location">
    <subcellularLocation>
        <location evidence="1">Membrane</location>
        <topology evidence="1">Multi-pass membrane protein</topology>
    </subcellularLocation>
</comment>
<accession>A0A368P3A9</accession>
<evidence type="ECO:0000256" key="4">
    <source>
        <dbReference type="ARBA" id="ARBA00023136"/>
    </source>
</evidence>
<reference evidence="6 7" key="1">
    <citation type="submission" date="2018-07" db="EMBL/GenBank/DDBJ databases">
        <title>Oceanihabitans testaceum sp. nov., isolated from marine sediment.</title>
        <authorList>
            <person name="Li C.-M."/>
        </authorList>
    </citation>
    <scope>NUCLEOTIDE SEQUENCE [LARGE SCALE GENOMIC DNA]</scope>
    <source>
        <strain evidence="6 7">S9-10</strain>
    </source>
</reference>
<dbReference type="Pfam" id="PF09685">
    <property type="entry name" value="MamF_MmsF"/>
    <property type="match status" value="1"/>
</dbReference>
<dbReference type="EMBL" id="QPIG01000004">
    <property type="protein sequence ID" value="RCU56760.1"/>
    <property type="molecule type" value="Genomic_DNA"/>
</dbReference>